<evidence type="ECO:0000256" key="15">
    <source>
        <dbReference type="SAM" id="MobiDB-lite"/>
    </source>
</evidence>
<dbReference type="AlphaFoldDB" id="A0A2H1FIW2"/>
<feature type="region of interest" description="Disordered" evidence="15">
    <location>
        <begin position="611"/>
        <end position="641"/>
    </location>
</feature>
<dbReference type="GO" id="GO:0008270">
    <property type="term" value="F:zinc ion binding"/>
    <property type="evidence" value="ECO:0007669"/>
    <property type="project" value="UniProtKB-KW"/>
</dbReference>
<dbReference type="InterPro" id="IPR006845">
    <property type="entry name" value="Pex_N"/>
</dbReference>
<evidence type="ECO:0000256" key="14">
    <source>
        <dbReference type="ARBA" id="ARBA00023140"/>
    </source>
</evidence>
<comment type="subcellular location">
    <subcellularLocation>
        <location evidence="1">Peroxisome membrane</location>
        <topology evidence="1">Multi-pass membrane protein</topology>
    </subcellularLocation>
</comment>
<evidence type="ECO:0000256" key="9">
    <source>
        <dbReference type="ARBA" id="ARBA00022786"/>
    </source>
</evidence>
<keyword evidence="14" id="KW-0576">Peroxisome</keyword>
<comment type="pathway">
    <text evidence="2">Protein modification; protein ubiquitination.</text>
</comment>
<reference evidence="18" key="1">
    <citation type="submission" date="2017-05" db="EMBL/GenBank/DDBJ databases">
        <authorList>
            <person name="Song R."/>
            <person name="Chenine A.L."/>
            <person name="Ruprecht R.M."/>
        </authorList>
    </citation>
    <scope>NUCLEOTIDE SEQUENCE [LARGE SCALE GENOMIC DNA]</scope>
</reference>
<organism evidence="17 18">
    <name type="scientific">Zymoseptoria tritici ST99CH_1E4</name>
    <dbReference type="NCBI Taxonomy" id="1276532"/>
    <lineage>
        <taxon>Eukaryota</taxon>
        <taxon>Fungi</taxon>
        <taxon>Dikarya</taxon>
        <taxon>Ascomycota</taxon>
        <taxon>Pezizomycotina</taxon>
        <taxon>Dothideomycetes</taxon>
        <taxon>Dothideomycetidae</taxon>
        <taxon>Mycosphaerellales</taxon>
        <taxon>Mycosphaerellaceae</taxon>
        <taxon>Zymoseptoria</taxon>
    </lineage>
</organism>
<dbReference type="GO" id="GO:0005778">
    <property type="term" value="C:peroxisomal membrane"/>
    <property type="evidence" value="ECO:0007669"/>
    <property type="project" value="UniProtKB-SubCell"/>
</dbReference>
<evidence type="ECO:0000256" key="2">
    <source>
        <dbReference type="ARBA" id="ARBA00004906"/>
    </source>
</evidence>
<dbReference type="EMBL" id="LT854253">
    <property type="protein sequence ID" value="SMR41268.1"/>
    <property type="molecule type" value="Genomic_DNA"/>
</dbReference>
<feature type="region of interest" description="Disordered" evidence="15">
    <location>
        <begin position="117"/>
        <end position="149"/>
    </location>
</feature>
<keyword evidence="5" id="KW-0808">Transferase</keyword>
<evidence type="ECO:0000313" key="17">
    <source>
        <dbReference type="EMBL" id="SMR41268.1"/>
    </source>
</evidence>
<dbReference type="PANTHER" id="PTHR23350">
    <property type="entry name" value="PEROXISOME ASSEMBLY PROTEIN 10"/>
    <property type="match status" value="1"/>
</dbReference>
<evidence type="ECO:0000256" key="11">
    <source>
        <dbReference type="ARBA" id="ARBA00022927"/>
    </source>
</evidence>
<keyword evidence="4" id="KW-0813">Transport</keyword>
<evidence type="ECO:0000313" key="18">
    <source>
        <dbReference type="Proteomes" id="UP000245764"/>
    </source>
</evidence>
<evidence type="ECO:0000256" key="10">
    <source>
        <dbReference type="ARBA" id="ARBA00022833"/>
    </source>
</evidence>
<keyword evidence="10" id="KW-0862">Zinc</keyword>
<dbReference type="GO" id="GO:0016740">
    <property type="term" value="F:transferase activity"/>
    <property type="evidence" value="ECO:0007669"/>
    <property type="project" value="UniProtKB-KW"/>
</dbReference>
<feature type="compositionally biased region" description="Acidic residues" evidence="15">
    <location>
        <begin position="630"/>
        <end position="641"/>
    </location>
</feature>
<evidence type="ECO:0000256" key="12">
    <source>
        <dbReference type="ARBA" id="ARBA00022989"/>
    </source>
</evidence>
<keyword evidence="6" id="KW-0812">Transmembrane</keyword>
<accession>A0A2H1FIW2</accession>
<evidence type="ECO:0000256" key="8">
    <source>
        <dbReference type="ARBA" id="ARBA00022771"/>
    </source>
</evidence>
<dbReference type="InterPro" id="IPR025654">
    <property type="entry name" value="PEX2/10"/>
</dbReference>
<keyword evidence="13" id="KW-0472">Membrane</keyword>
<dbReference type="Proteomes" id="UP000245764">
    <property type="component" value="Chromosome 1"/>
</dbReference>
<dbReference type="Pfam" id="PF04757">
    <property type="entry name" value="Pex2_Pex12"/>
    <property type="match status" value="1"/>
</dbReference>
<dbReference type="GO" id="GO:0016562">
    <property type="term" value="P:protein import into peroxisome matrix, receptor recycling"/>
    <property type="evidence" value="ECO:0007669"/>
    <property type="project" value="UniProtKB-ARBA"/>
</dbReference>
<evidence type="ECO:0000256" key="4">
    <source>
        <dbReference type="ARBA" id="ARBA00022448"/>
    </source>
</evidence>
<evidence type="ECO:0000256" key="5">
    <source>
        <dbReference type="ARBA" id="ARBA00022679"/>
    </source>
</evidence>
<gene>
    <name evidence="17" type="ORF">ZT1E4_G46</name>
</gene>
<keyword evidence="12" id="KW-1133">Transmembrane helix</keyword>
<keyword evidence="11" id="KW-0653">Protein transport</keyword>
<comment type="similarity">
    <text evidence="3">Belongs to the pex2/pex10/pex12 family.</text>
</comment>
<keyword evidence="9" id="KW-0833">Ubl conjugation pathway</keyword>
<feature type="compositionally biased region" description="Low complexity" evidence="15">
    <location>
        <begin position="137"/>
        <end position="149"/>
    </location>
</feature>
<evidence type="ECO:0000256" key="7">
    <source>
        <dbReference type="ARBA" id="ARBA00022723"/>
    </source>
</evidence>
<sequence>MSSTIVTIPGARFGSIVFVHGGWGIVALWQIEYGATQWTHHHIHDEDWQLFSDEVEALLPRRSEVLFCPMADGGELIVWLLYQQGIILPGVIFNWNNVQLSLSRRWGEVGVRPNPDFGSTWSVRSETETSAPARSGTSPSQQLLPTSSSSRASPFPYLFLPLTFPCNAMADFAAAQQRIIERRAAREQALTAADRQHHELRAQQLSRLPPTLRSLTFELLSYWDGLSSPYGTRPAYRVGQVDAELLDEALLGLLKKQAGEGLKLYGAHLKDDWNAEITVALRAVLWKLSIWDHGASYGASLQGLKYIDSRRNLDSTSVNEREATKWQRAIYGIITVGGRYAWTRWEDRLSALENSYDEPSSLIRKLSRLTTIFDSGHNIAAFISFLVFLYNGRYRTLTDRILRLRLVPASNQTSREVSFEWLNRQLVWHAFTEFLLFLLPLVGISRWKRWVARAWKKTKNAFVQLRTGATSAEQDDEDDLNKGELAFLPERTCAICYSDQNPAGGQSEQELISSTSAGANSGIIGSAMTDITNPYEADPCGCVYCFVCLAQKIEAEEGEGWICLRCGEVVKECRSWSGDVVVSKARQYDGSDSRSMSRSRKSVILQWSKVEGDYDDHDGEEYGSGSGSEGYEEEYDDDYQQ</sequence>
<proteinExistence type="inferred from homology"/>
<feature type="compositionally biased region" description="Polar residues" evidence="15">
    <location>
        <begin position="117"/>
        <end position="136"/>
    </location>
</feature>
<evidence type="ECO:0000259" key="16">
    <source>
        <dbReference type="Pfam" id="PF04757"/>
    </source>
</evidence>
<keyword evidence="7" id="KW-0479">Metal-binding</keyword>
<feature type="domain" description="Pex N-terminal" evidence="16">
    <location>
        <begin position="247"/>
        <end position="450"/>
    </location>
</feature>
<dbReference type="GO" id="GO:0016567">
    <property type="term" value="P:protein ubiquitination"/>
    <property type="evidence" value="ECO:0007669"/>
    <property type="project" value="UniProtKB-ARBA"/>
</dbReference>
<name>A0A2H1FIW2_ZYMTR</name>
<evidence type="ECO:0000256" key="6">
    <source>
        <dbReference type="ARBA" id="ARBA00022692"/>
    </source>
</evidence>
<evidence type="ECO:0000256" key="1">
    <source>
        <dbReference type="ARBA" id="ARBA00004585"/>
    </source>
</evidence>
<evidence type="ECO:0000256" key="3">
    <source>
        <dbReference type="ARBA" id="ARBA00008704"/>
    </source>
</evidence>
<evidence type="ECO:0000256" key="13">
    <source>
        <dbReference type="ARBA" id="ARBA00023136"/>
    </source>
</evidence>
<dbReference type="PANTHER" id="PTHR23350:SF4">
    <property type="entry name" value="PEROXISOME BIOGENESIS FACTOR 2"/>
    <property type="match status" value="1"/>
</dbReference>
<keyword evidence="8" id="KW-0863">Zinc-finger</keyword>
<protein>
    <recommendedName>
        <fullName evidence="16">Pex N-terminal domain-containing protein</fullName>
    </recommendedName>
</protein>